<evidence type="ECO:0000313" key="2">
    <source>
        <dbReference type="EMBL" id="KAF2853464.1"/>
    </source>
</evidence>
<dbReference type="Pfam" id="PF08193">
    <property type="entry name" value="INO80_Ies4"/>
    <property type="match status" value="1"/>
</dbReference>
<feature type="region of interest" description="Disordered" evidence="1">
    <location>
        <begin position="23"/>
        <end position="146"/>
    </location>
</feature>
<organism evidence="2 3">
    <name type="scientific">Plenodomus tracheiphilus IPT5</name>
    <dbReference type="NCBI Taxonomy" id="1408161"/>
    <lineage>
        <taxon>Eukaryota</taxon>
        <taxon>Fungi</taxon>
        <taxon>Dikarya</taxon>
        <taxon>Ascomycota</taxon>
        <taxon>Pezizomycotina</taxon>
        <taxon>Dothideomycetes</taxon>
        <taxon>Pleosporomycetidae</taxon>
        <taxon>Pleosporales</taxon>
        <taxon>Pleosporineae</taxon>
        <taxon>Leptosphaeriaceae</taxon>
        <taxon>Plenodomus</taxon>
    </lineage>
</organism>
<feature type="region of interest" description="Disordered" evidence="1">
    <location>
        <begin position="187"/>
        <end position="252"/>
    </location>
</feature>
<dbReference type="PANTHER" id="PTHR28061">
    <property type="entry name" value="INO EIGHTY SUBUNIT 4"/>
    <property type="match status" value="1"/>
</dbReference>
<protein>
    <submittedName>
        <fullName evidence="2">DUF1711-domain-containing protein</fullName>
    </submittedName>
</protein>
<reference evidence="2" key="1">
    <citation type="submission" date="2020-01" db="EMBL/GenBank/DDBJ databases">
        <authorList>
            <consortium name="DOE Joint Genome Institute"/>
            <person name="Haridas S."/>
            <person name="Albert R."/>
            <person name="Binder M."/>
            <person name="Bloem J."/>
            <person name="Labutti K."/>
            <person name="Salamov A."/>
            <person name="Andreopoulos B."/>
            <person name="Baker S.E."/>
            <person name="Barry K."/>
            <person name="Bills G."/>
            <person name="Bluhm B.H."/>
            <person name="Cannon C."/>
            <person name="Castanera R."/>
            <person name="Culley D.E."/>
            <person name="Daum C."/>
            <person name="Ezra D."/>
            <person name="Gonzalez J.B."/>
            <person name="Henrissat B."/>
            <person name="Kuo A."/>
            <person name="Liang C."/>
            <person name="Lipzen A."/>
            <person name="Lutzoni F."/>
            <person name="Magnuson J."/>
            <person name="Mondo S."/>
            <person name="Nolan M."/>
            <person name="Ohm R."/>
            <person name="Pangilinan J."/>
            <person name="Park H.-J."/>
            <person name="Ramirez L."/>
            <person name="Alfaro M."/>
            <person name="Sun H."/>
            <person name="Tritt A."/>
            <person name="Yoshinaga Y."/>
            <person name="Zwiers L.-H."/>
            <person name="Turgeon B.G."/>
            <person name="Goodwin S.B."/>
            <person name="Spatafora J.W."/>
            <person name="Crous P.W."/>
            <person name="Grigoriev I.V."/>
        </authorList>
    </citation>
    <scope>NUCLEOTIDE SEQUENCE</scope>
    <source>
        <strain evidence="2">IPT5</strain>
    </source>
</reference>
<dbReference type="GO" id="GO:0031011">
    <property type="term" value="C:Ino80 complex"/>
    <property type="evidence" value="ECO:0007669"/>
    <property type="project" value="InterPro"/>
</dbReference>
<name>A0A6A7BDH2_9PLEO</name>
<proteinExistence type="predicted"/>
<evidence type="ECO:0000313" key="3">
    <source>
        <dbReference type="Proteomes" id="UP000799423"/>
    </source>
</evidence>
<keyword evidence="3" id="KW-1185">Reference proteome</keyword>
<dbReference type="PANTHER" id="PTHR28061:SF1">
    <property type="entry name" value="INO80 COMPLEX SUBUNIT 4"/>
    <property type="match status" value="1"/>
</dbReference>
<dbReference type="GO" id="GO:0006338">
    <property type="term" value="P:chromatin remodeling"/>
    <property type="evidence" value="ECO:0007669"/>
    <property type="project" value="InterPro"/>
</dbReference>
<dbReference type="Proteomes" id="UP000799423">
    <property type="component" value="Unassembled WGS sequence"/>
</dbReference>
<accession>A0A6A7BDH2</accession>
<feature type="compositionally biased region" description="Low complexity" evidence="1">
    <location>
        <begin position="55"/>
        <end position="71"/>
    </location>
</feature>
<feature type="compositionally biased region" description="Basic residues" evidence="1">
    <location>
        <begin position="83"/>
        <end position="92"/>
    </location>
</feature>
<dbReference type="AlphaFoldDB" id="A0A6A7BDH2"/>
<gene>
    <name evidence="2" type="ORF">T440DRAFT_487376</name>
</gene>
<dbReference type="InterPro" id="IPR013175">
    <property type="entry name" value="INO80_su_Ies4"/>
</dbReference>
<dbReference type="EMBL" id="MU006295">
    <property type="protein sequence ID" value="KAF2853464.1"/>
    <property type="molecule type" value="Genomic_DNA"/>
</dbReference>
<evidence type="ECO:0000256" key="1">
    <source>
        <dbReference type="SAM" id="MobiDB-lite"/>
    </source>
</evidence>
<dbReference type="OrthoDB" id="4093188at2759"/>
<sequence length="252" mass="25893">MTPKPKSLVVALKLSQNALTAFPHEPITAPAADSKPSSPPSDAPQITVDPTTADTSANSPAAINAPSTPSSLAPPVAGADKSKAKKGPKPGSKRSSAVMEGSTASTPKAPRGKPGPKRKKMGDLLNDPNEKGPFAAPAPINKLGPKANMGIINQNLRNLDRTGKKCRKWEKRGFQVRSFTGVVWTASGYQAPPRNSSFLEDVKSDSTGSSADSKMKDESSAISDSVPNGDGSTPVPTPLNGLASSPAPIPAA</sequence>
<feature type="compositionally biased region" description="Basic residues" evidence="1">
    <location>
        <begin position="110"/>
        <end position="120"/>
    </location>
</feature>